<dbReference type="Proteomes" id="UP000280696">
    <property type="component" value="Unassembled WGS sequence"/>
</dbReference>
<dbReference type="RefSeq" id="WP_120469804.1">
    <property type="nucleotide sequence ID" value="NZ_RAYQ01000011.1"/>
</dbReference>
<sequence length="668" mass="76441">MSNHLKNEISPYLLQHAENPVDWYPWCTEAFEKAKKEDKPVFLSIGYSTCHWCHVMAHESFENKAVAEILNRDFISIKVDREERPDIDSVYMSVCQAFTGNGGWPMSIFMNWDKKPFFAGTYFPVKRRYGMPGFGDLLDEIANQWKYDRKKLLSSADQIIRHLKKAEPGHKEENSKNMPKRAVRIFVDNFDSKYGGFGEAPKFPTPHNLLFLTLYAALEKKDEEKEGNKDSGDILKMVEKTLTQMRKGGIFDQIGYGFSRYSTDKYFLAPHFEKMLYDNALLTAAYVSVYAITKNHFYLDTAEKTAQYVLREMTCEETSDGRGFYSAQDADSEGVEGKYYTFTLAEIEEVLGEERGKAFAGTFDISAEGNFEGVNIPNLLKSEDLNSDFSGEIQKLYDYRKKRSKLHLDDKILTSWNSMMIAALSMLSRVTQKEEYLKAATDGQMFIEKNLSEGLALYTGYRKGKCSGKAFLDDYAFYVTALMELYHATLNKEYLEKAKGFCDEAVKRFFDKEKGGFYLSGLGSTELFMNPKETYDGAIPSGNSLMAYNLVRLHQLTGREEYGRLAQKQIRFMSCHAQNYPAGYSMFMIASLLYDNPPEHIVVVPKRSSDLEKLSNRLSLLVNVVIEARSGKYPLLNDRTTFYVCKGHTCYPPVNMLYGDLTSFPFPQ</sequence>
<organism evidence="2 3">
    <name type="scientific">Parablautia intestinalis</name>
    <dbReference type="NCBI Taxonomy" id="2320100"/>
    <lineage>
        <taxon>Bacteria</taxon>
        <taxon>Bacillati</taxon>
        <taxon>Bacillota</taxon>
        <taxon>Clostridia</taxon>
        <taxon>Lachnospirales</taxon>
        <taxon>Lachnospiraceae</taxon>
        <taxon>Parablautia</taxon>
    </lineage>
</organism>
<keyword evidence="3" id="KW-1185">Reference proteome</keyword>
<dbReference type="InterPro" id="IPR036249">
    <property type="entry name" value="Thioredoxin-like_sf"/>
</dbReference>
<dbReference type="Gene3D" id="3.40.30.10">
    <property type="entry name" value="Glutaredoxin"/>
    <property type="match status" value="1"/>
</dbReference>
<protein>
    <submittedName>
        <fullName evidence="2">Thioredoxin domain-containing protein</fullName>
    </submittedName>
</protein>
<comment type="caution">
    <text evidence="2">The sequence shown here is derived from an EMBL/GenBank/DDBJ whole genome shotgun (WGS) entry which is preliminary data.</text>
</comment>
<dbReference type="InterPro" id="IPR004879">
    <property type="entry name" value="Ssp411-like_TRX"/>
</dbReference>
<dbReference type="OrthoDB" id="9762614at2"/>
<evidence type="ECO:0000313" key="2">
    <source>
        <dbReference type="EMBL" id="RKI91087.1"/>
    </source>
</evidence>
<dbReference type="SUPFAM" id="SSF52833">
    <property type="entry name" value="Thioredoxin-like"/>
    <property type="match status" value="1"/>
</dbReference>
<dbReference type="InterPro" id="IPR024705">
    <property type="entry name" value="Ssp411"/>
</dbReference>
<name>A0A3A9AI78_9FIRM</name>
<dbReference type="Gene3D" id="1.50.10.20">
    <property type="match status" value="1"/>
</dbReference>
<evidence type="ECO:0000313" key="3">
    <source>
        <dbReference type="Proteomes" id="UP000280696"/>
    </source>
</evidence>
<dbReference type="GO" id="GO:0005975">
    <property type="term" value="P:carbohydrate metabolic process"/>
    <property type="evidence" value="ECO:0007669"/>
    <property type="project" value="InterPro"/>
</dbReference>
<evidence type="ECO:0000259" key="1">
    <source>
        <dbReference type="Pfam" id="PF03190"/>
    </source>
</evidence>
<dbReference type="AlphaFoldDB" id="A0A3A9AI78"/>
<dbReference type="SUPFAM" id="SSF48208">
    <property type="entry name" value="Six-hairpin glycosidases"/>
    <property type="match status" value="1"/>
</dbReference>
<dbReference type="PANTHER" id="PTHR42899">
    <property type="entry name" value="SPERMATOGENESIS-ASSOCIATED PROTEIN 20"/>
    <property type="match status" value="1"/>
</dbReference>
<proteinExistence type="predicted"/>
<dbReference type="EMBL" id="RAYQ01000011">
    <property type="protein sequence ID" value="RKI91087.1"/>
    <property type="molecule type" value="Genomic_DNA"/>
</dbReference>
<gene>
    <name evidence="2" type="ORF">D7V94_11310</name>
</gene>
<reference evidence="2 3" key="1">
    <citation type="submission" date="2018-09" db="EMBL/GenBank/DDBJ databases">
        <title>Murine metabolic-syndrome-specific gut microbial biobank.</title>
        <authorList>
            <person name="Liu C."/>
        </authorList>
    </citation>
    <scope>NUCLEOTIDE SEQUENCE [LARGE SCALE GENOMIC DNA]</scope>
    <source>
        <strain evidence="2 3">0.1xD8-82</strain>
    </source>
</reference>
<dbReference type="InterPro" id="IPR008928">
    <property type="entry name" value="6-hairpin_glycosidase_sf"/>
</dbReference>
<feature type="domain" description="Spermatogenesis-associated protein 20-like TRX" evidence="1">
    <location>
        <begin position="3"/>
        <end position="163"/>
    </location>
</feature>
<dbReference type="PIRSF" id="PIRSF006402">
    <property type="entry name" value="UCP006402_thioredoxin"/>
    <property type="match status" value="1"/>
</dbReference>
<dbReference type="Pfam" id="PF03190">
    <property type="entry name" value="Thioredox_DsbH"/>
    <property type="match status" value="1"/>
</dbReference>
<dbReference type="CDD" id="cd02955">
    <property type="entry name" value="SSP411"/>
    <property type="match status" value="1"/>
</dbReference>
<accession>A0A3A9AI78</accession>
<dbReference type="PANTHER" id="PTHR42899:SF1">
    <property type="entry name" value="SPERMATOGENESIS-ASSOCIATED PROTEIN 20"/>
    <property type="match status" value="1"/>
</dbReference>